<gene>
    <name evidence="1" type="ORF">OCV88_13675</name>
</gene>
<evidence type="ECO:0000313" key="1">
    <source>
        <dbReference type="EMBL" id="MCU6763359.1"/>
    </source>
</evidence>
<keyword evidence="2" id="KW-1185">Reference proteome</keyword>
<dbReference type="InterPro" id="IPR025893">
    <property type="entry name" value="Tocopherol_cyclase"/>
</dbReference>
<sequence>MNNYFSGWYFKCQAGQDTIAVIPAFHITNGKRSCSIQLITDDGAWNVPFFERELRGSRTDLPMAIGDNLFLEKGIRLNIHTEELDAVGRLRFGELSPIRYDIMGPFCMVPFMECRHRVRSMNHVVNGKLKINGKSYQFENGSGYIEGDCGRSFPKEYAWTQCTFREGSLMLSVAKIPMGPFGFTGIISVIHWRGMEYRLATYLGAKVEKIGWGTIVIRQGKYTLTARLVEKKSHPLYAPKGGAMTRVIHESASCHAFYRFQEEDRTLFAFGSDQAAFEYEYQDKV</sequence>
<dbReference type="PANTHER" id="PTHR35309:SF4">
    <property type="entry name" value="TOCOPHEROL CYCLASE"/>
    <property type="match status" value="1"/>
</dbReference>
<organism evidence="1 2">
    <name type="scientific">Brotonthovivens ammoniilytica</name>
    <dbReference type="NCBI Taxonomy" id="2981725"/>
    <lineage>
        <taxon>Bacteria</taxon>
        <taxon>Bacillati</taxon>
        <taxon>Bacillota</taxon>
        <taxon>Clostridia</taxon>
        <taxon>Lachnospirales</taxon>
        <taxon>Lachnospiraceae</taxon>
        <taxon>Brotonthovivens</taxon>
    </lineage>
</organism>
<dbReference type="PANTHER" id="PTHR35309">
    <property type="match status" value="1"/>
</dbReference>
<comment type="caution">
    <text evidence="1">The sequence shown here is derived from an EMBL/GenBank/DDBJ whole genome shotgun (WGS) entry which is preliminary data.</text>
</comment>
<accession>A0ABT2TMB3</accession>
<dbReference type="Proteomes" id="UP001652442">
    <property type="component" value="Unassembled WGS sequence"/>
</dbReference>
<proteinExistence type="predicted"/>
<dbReference type="Pfam" id="PF14249">
    <property type="entry name" value="Tocopherol_cycl"/>
    <property type="match status" value="1"/>
</dbReference>
<reference evidence="1 2" key="1">
    <citation type="journal article" date="2021" name="ISME Commun">
        <title>Automated analysis of genomic sequences facilitates high-throughput and comprehensive description of bacteria.</title>
        <authorList>
            <person name="Hitch T.C.A."/>
        </authorList>
    </citation>
    <scope>NUCLEOTIDE SEQUENCE [LARGE SCALE GENOMIC DNA]</scope>
    <source>
        <strain evidence="1 2">Sanger_109</strain>
    </source>
</reference>
<evidence type="ECO:0000313" key="2">
    <source>
        <dbReference type="Proteomes" id="UP001652442"/>
    </source>
</evidence>
<protein>
    <submittedName>
        <fullName evidence="1">Tocopherol cyclase family protein</fullName>
    </submittedName>
</protein>
<dbReference type="RefSeq" id="WP_158425994.1">
    <property type="nucleotide sequence ID" value="NZ_JAOQJQ010000006.1"/>
</dbReference>
<name>A0ABT2TMB3_9FIRM</name>
<dbReference type="EMBL" id="JAOQJQ010000006">
    <property type="protein sequence ID" value="MCU6763359.1"/>
    <property type="molecule type" value="Genomic_DNA"/>
</dbReference>